<dbReference type="Gene3D" id="2.60.40.10">
    <property type="entry name" value="Immunoglobulins"/>
    <property type="match status" value="2"/>
</dbReference>
<feature type="region of interest" description="Disordered" evidence="7">
    <location>
        <begin position="1331"/>
        <end position="1387"/>
    </location>
</feature>
<keyword evidence="2 8" id="KW-0732">Signal</keyword>
<evidence type="ECO:0000313" key="13">
    <source>
        <dbReference type="Proteomes" id="UP000215902"/>
    </source>
</evidence>
<dbReference type="InterPro" id="IPR036116">
    <property type="entry name" value="FN3_sf"/>
</dbReference>
<evidence type="ECO:0000259" key="10">
    <source>
        <dbReference type="PROSITE" id="PS50056"/>
    </source>
</evidence>
<reference evidence="12 13" key="1">
    <citation type="submission" date="2017-06" db="EMBL/GenBank/DDBJ databases">
        <title>A platform for efficient transgenesis in Macrostomum lignano, a flatworm model organism for stem cell research.</title>
        <authorList>
            <person name="Berezikov E."/>
        </authorList>
    </citation>
    <scope>NUCLEOTIDE SEQUENCE [LARGE SCALE GENOMIC DNA]</scope>
    <source>
        <strain evidence="12">DV1</strain>
        <tissue evidence="12">Whole organism</tissue>
    </source>
</reference>
<evidence type="ECO:0000256" key="2">
    <source>
        <dbReference type="ARBA" id="ARBA00022729"/>
    </source>
</evidence>
<dbReference type="OrthoDB" id="6022401at2759"/>
<feature type="domain" description="Tyrosine-protein phosphatase" evidence="9">
    <location>
        <begin position="1049"/>
        <end position="1317"/>
    </location>
</feature>
<dbReference type="SMART" id="SM00404">
    <property type="entry name" value="PTPc_motif"/>
    <property type="match status" value="2"/>
</dbReference>
<dbReference type="PROSITE" id="PS50055">
    <property type="entry name" value="TYR_PHOSPHATASE_PTP"/>
    <property type="match status" value="2"/>
</dbReference>
<dbReference type="PRINTS" id="PR00700">
    <property type="entry name" value="PRTYPHPHTASE"/>
</dbReference>
<evidence type="ECO:0000256" key="1">
    <source>
        <dbReference type="ARBA" id="ARBA00004167"/>
    </source>
</evidence>
<dbReference type="SUPFAM" id="SSF49265">
    <property type="entry name" value="Fibronectin type III"/>
    <property type="match status" value="2"/>
</dbReference>
<dbReference type="PANTHER" id="PTHR19134">
    <property type="entry name" value="RECEPTOR-TYPE TYROSINE-PROTEIN PHOSPHATASE"/>
    <property type="match status" value="1"/>
</dbReference>
<comment type="subcellular location">
    <subcellularLocation>
        <location evidence="1">Membrane</location>
        <topology evidence="1">Single-pass membrane protein</topology>
    </subcellularLocation>
</comment>
<dbReference type="Proteomes" id="UP000215902">
    <property type="component" value="Unassembled WGS sequence"/>
</dbReference>
<keyword evidence="3" id="KW-0378">Hydrolase</keyword>
<accession>A0A267H6N7</accession>
<proteinExistence type="predicted"/>
<evidence type="ECO:0000259" key="11">
    <source>
        <dbReference type="PROSITE" id="PS50853"/>
    </source>
</evidence>
<evidence type="ECO:0000313" key="12">
    <source>
        <dbReference type="EMBL" id="PAA93960.1"/>
    </source>
</evidence>
<feature type="domain" description="Fibronectin type-III" evidence="11">
    <location>
        <begin position="364"/>
        <end position="459"/>
    </location>
</feature>
<evidence type="ECO:0000256" key="7">
    <source>
        <dbReference type="SAM" id="MobiDB-lite"/>
    </source>
</evidence>
<dbReference type="InterPro" id="IPR003961">
    <property type="entry name" value="FN3_dom"/>
</dbReference>
<dbReference type="SUPFAM" id="SSF52799">
    <property type="entry name" value="(Phosphotyrosine protein) phosphatases II"/>
    <property type="match status" value="2"/>
</dbReference>
<evidence type="ECO:0000256" key="5">
    <source>
        <dbReference type="ARBA" id="ARBA00023136"/>
    </source>
</evidence>
<gene>
    <name evidence="12" type="ORF">BOX15_Mlig021398g1</name>
</gene>
<feature type="domain" description="Tyrosine specific protein phosphatases" evidence="10">
    <location>
        <begin position="933"/>
        <end position="1008"/>
    </location>
</feature>
<keyword evidence="5" id="KW-0472">Membrane</keyword>
<name>A0A267H6N7_9PLAT</name>
<comment type="caution">
    <text evidence="12">The sequence shown here is derived from an EMBL/GenBank/DDBJ whole genome shotgun (WGS) entry which is preliminary data.</text>
</comment>
<dbReference type="Pfam" id="PF00041">
    <property type="entry name" value="fn3"/>
    <property type="match status" value="1"/>
</dbReference>
<dbReference type="Pfam" id="PF00102">
    <property type="entry name" value="Y_phosphatase"/>
    <property type="match status" value="2"/>
</dbReference>
<dbReference type="SMART" id="SM00060">
    <property type="entry name" value="FN3"/>
    <property type="match status" value="2"/>
</dbReference>
<dbReference type="InterPro" id="IPR029021">
    <property type="entry name" value="Prot-tyrosine_phosphatase-like"/>
</dbReference>
<sequence>MGFLNQLLYFQCLLLVIGLVATVNELQLQTNATLMKNETAVQRVRAGTLDYGINCSVSRYIIFTSGEEPTLVAWEVAPDDGGTGSGSCHVYLPDRAGASDRNCARMSEQLGIRLADADRPETGLKIGLVNASHGGWYQCRVYIDNLLYIGHTRLLVEEKPSAPTDLRLTPLSPDTLVASWSPPGSNGNLPVLRYELTGSGLRLSGSPKPKLLINNLGPHKVYCLSVLAVNAAGRGPSTESVCNRTLEGSPEPGALRVELHSVNDTIAVLRFHIDLDKMAGQFRQVSLKPRLLWHLESPGRLSAGSQAQKNIVIAAEEFNNSIVTTRALTDLEPYSHYRLLYSVSNGAASGSAGSIDFNTTEGLAPAPTLLLYQLSIFDMNLTATCAPKGRVNGRFNGYRLFVYLQSNKSIVFERNFGPDAVNLTVTGLKPYTSYLLSAAIVTTRVGKESSPTPVLTDPGAPTAPINFTASPAKARAGLLLSWDHKPVGFRDNADDKSFPIYMLTYRVYWLFVIDSGLELPPSYWDVPLTLDQLSTCDCRLATHVSCRPTTERICLLLPQRELIRSLSLITDKIGQSTVGLSDQLRIRLWIQAVGKSSYDTEHRRYFGDRSEPADASVSISDYEAGGLGRASSKFPGGRRKNGESATDNKDSNLSPAVAVGVVVGGIAAVLGVGFILLLGWRWICVRHRGYQRPFSQGLETFECLTADNDQGGHSSHSAGSSRAQLKRYSQTEHKAMSVAEFRDHVIASHANDNSAFQLEFEDIQRVTHKDWPAYHAKHPDNLSKNRYTDICPYDHSRVVLLSNPGKKMGDYINANYVDGYRRDKAYIACQGPVPSTFDDFWLMVWENRCTAVVMISNFVERGRRKCDQYWPSSGSEVYGAISVKLIRQLNKAAYCMREFSIRNLRAKKLAKERQLFHFHYSEWPDYGVPAYPLPVLNFVQRTAAYCGGDQSGPVVVHCSAGVGRTGTFICIESQIRQILCEKTINVRGFLEHIRQQRMRLVQTEEQYIFIHDVLLEFLLCPEREIPMERLPDYFSNLMEETEPCGCTGLETQYQLCVAHQPADYELASALKACNYAKNRADVYPIESRRVKLTCEPGVDGSDYINASHVHGYQSVNEFIVTQLPMRDTLFDFYRMIWEQNCVCIVSVHPSLYSDGAGDTANNEQEGIDLPEMWPTNESEALTAGYLQVWFRSRQDYPFGECREFLLASNKDDYSVLTSVWTLKRWPDTFGESISLIELVKAVSNTRGLITLSPIIVMDMYGGSYAGIICSLYVLYRQLIMEGTADVYSLFKLYHLQRPGMFNSKADMEFIYAVISFHAKYFSPSNSLSLRRGNGGAGGGHHNHHGNGSLTTQQSHDSHEPTPRAASPPESFPLRQIPAPSAPPAHSAVALTAETDDDKAPVVRFANGRRRLSASRSVHGSFCVGAVSYGPAETYSTHTG</sequence>
<dbReference type="PROSITE" id="PS00383">
    <property type="entry name" value="TYR_PHOSPHATASE_1"/>
    <property type="match status" value="1"/>
</dbReference>
<dbReference type="CDD" id="cd00063">
    <property type="entry name" value="FN3"/>
    <property type="match status" value="2"/>
</dbReference>
<evidence type="ECO:0000256" key="8">
    <source>
        <dbReference type="SAM" id="SignalP"/>
    </source>
</evidence>
<keyword evidence="4" id="KW-0904">Protein phosphatase</keyword>
<dbReference type="Gene3D" id="3.90.190.10">
    <property type="entry name" value="Protein tyrosine phosphatase superfamily"/>
    <property type="match status" value="2"/>
</dbReference>
<protein>
    <submittedName>
        <fullName evidence="12">Uncharacterized protein</fullName>
    </submittedName>
</protein>
<dbReference type="PANTHER" id="PTHR19134:SF540">
    <property type="entry name" value="TYROSINE-PROTEIN PHOSPHATASE 99A"/>
    <property type="match status" value="1"/>
</dbReference>
<dbReference type="GO" id="GO:0016020">
    <property type="term" value="C:membrane"/>
    <property type="evidence" value="ECO:0007669"/>
    <property type="project" value="UniProtKB-SubCell"/>
</dbReference>
<dbReference type="FunFam" id="3.90.190.10:FF:000088">
    <property type="entry name" value="Receptor protein-tyrosine phosphatase LAR"/>
    <property type="match status" value="1"/>
</dbReference>
<dbReference type="InterPro" id="IPR003595">
    <property type="entry name" value="Tyr_Pase_cat"/>
</dbReference>
<feature type="chain" id="PRO_5013148234" evidence="8">
    <location>
        <begin position="23"/>
        <end position="1439"/>
    </location>
</feature>
<dbReference type="EMBL" id="NIVC01000019">
    <property type="protein sequence ID" value="PAA93960.1"/>
    <property type="molecule type" value="Genomic_DNA"/>
</dbReference>
<evidence type="ECO:0000256" key="6">
    <source>
        <dbReference type="ARBA" id="ARBA00051722"/>
    </source>
</evidence>
<comment type="catalytic activity">
    <reaction evidence="6">
        <text>O-phospho-L-tyrosyl-[protein] + H2O = L-tyrosyl-[protein] + phosphate</text>
        <dbReference type="Rhea" id="RHEA:10684"/>
        <dbReference type="Rhea" id="RHEA-COMP:10136"/>
        <dbReference type="Rhea" id="RHEA-COMP:20101"/>
        <dbReference type="ChEBI" id="CHEBI:15377"/>
        <dbReference type="ChEBI" id="CHEBI:43474"/>
        <dbReference type="ChEBI" id="CHEBI:46858"/>
        <dbReference type="ChEBI" id="CHEBI:61978"/>
        <dbReference type="EC" id="3.1.3.48"/>
    </reaction>
</comment>
<feature type="signal peptide" evidence="8">
    <location>
        <begin position="1"/>
        <end position="22"/>
    </location>
</feature>
<keyword evidence="13" id="KW-1185">Reference proteome</keyword>
<feature type="compositionally biased region" description="Basic and acidic residues" evidence="7">
    <location>
        <begin position="640"/>
        <end position="650"/>
    </location>
</feature>
<dbReference type="PROSITE" id="PS50056">
    <property type="entry name" value="TYR_PHOSPHATASE_2"/>
    <property type="match status" value="1"/>
</dbReference>
<dbReference type="InterPro" id="IPR016130">
    <property type="entry name" value="Tyr_Pase_AS"/>
</dbReference>
<evidence type="ECO:0000256" key="3">
    <source>
        <dbReference type="ARBA" id="ARBA00022801"/>
    </source>
</evidence>
<dbReference type="STRING" id="282301.A0A267H6N7"/>
<dbReference type="InterPro" id="IPR050348">
    <property type="entry name" value="Protein-Tyr_Phosphatase"/>
</dbReference>
<feature type="domain" description="Tyrosine-protein phosphatase" evidence="9">
    <location>
        <begin position="756"/>
        <end position="1017"/>
    </location>
</feature>
<evidence type="ECO:0000256" key="4">
    <source>
        <dbReference type="ARBA" id="ARBA00022912"/>
    </source>
</evidence>
<dbReference type="InterPro" id="IPR000387">
    <property type="entry name" value="Tyr_Pase_dom"/>
</dbReference>
<dbReference type="InterPro" id="IPR013783">
    <property type="entry name" value="Ig-like_fold"/>
</dbReference>
<dbReference type="PROSITE" id="PS50853">
    <property type="entry name" value="FN3"/>
    <property type="match status" value="2"/>
</dbReference>
<feature type="region of interest" description="Disordered" evidence="7">
    <location>
        <begin position="628"/>
        <end position="650"/>
    </location>
</feature>
<evidence type="ECO:0000259" key="9">
    <source>
        <dbReference type="PROSITE" id="PS50055"/>
    </source>
</evidence>
<dbReference type="SMART" id="SM00194">
    <property type="entry name" value="PTPc"/>
    <property type="match status" value="2"/>
</dbReference>
<organism evidence="12 13">
    <name type="scientific">Macrostomum lignano</name>
    <dbReference type="NCBI Taxonomy" id="282301"/>
    <lineage>
        <taxon>Eukaryota</taxon>
        <taxon>Metazoa</taxon>
        <taxon>Spiralia</taxon>
        <taxon>Lophotrochozoa</taxon>
        <taxon>Platyhelminthes</taxon>
        <taxon>Rhabditophora</taxon>
        <taxon>Macrostomorpha</taxon>
        <taxon>Macrostomida</taxon>
        <taxon>Macrostomidae</taxon>
        <taxon>Macrostomum</taxon>
    </lineage>
</organism>
<dbReference type="GO" id="GO:0004725">
    <property type="term" value="F:protein tyrosine phosphatase activity"/>
    <property type="evidence" value="ECO:0007669"/>
    <property type="project" value="UniProtKB-EC"/>
</dbReference>
<dbReference type="InterPro" id="IPR000242">
    <property type="entry name" value="PTP_cat"/>
</dbReference>
<feature type="domain" description="Fibronectin type-III" evidence="11">
    <location>
        <begin position="162"/>
        <end position="248"/>
    </location>
</feature>